<organism evidence="1 2">
    <name type="scientific">Kitasatospora aburaviensis</name>
    <dbReference type="NCBI Taxonomy" id="67265"/>
    <lineage>
        <taxon>Bacteria</taxon>
        <taxon>Bacillati</taxon>
        <taxon>Actinomycetota</taxon>
        <taxon>Actinomycetes</taxon>
        <taxon>Kitasatosporales</taxon>
        <taxon>Streptomycetaceae</taxon>
        <taxon>Kitasatospora</taxon>
    </lineage>
</organism>
<reference evidence="2" key="1">
    <citation type="journal article" date="2019" name="Int. J. Syst. Evol. Microbiol.">
        <title>The Global Catalogue of Microorganisms (GCM) 10K type strain sequencing project: providing services to taxonomists for standard genome sequencing and annotation.</title>
        <authorList>
            <consortium name="The Broad Institute Genomics Platform"/>
            <consortium name="The Broad Institute Genome Sequencing Center for Infectious Disease"/>
            <person name="Wu L."/>
            <person name="Ma J."/>
        </authorList>
    </citation>
    <scope>NUCLEOTIDE SEQUENCE [LARGE SCALE GENOMIC DNA]</scope>
    <source>
        <strain evidence="2">CGMCC 4.1469</strain>
    </source>
</reference>
<keyword evidence="2" id="KW-1185">Reference proteome</keyword>
<comment type="caution">
    <text evidence="1">The sequence shown here is derived from an EMBL/GenBank/DDBJ whole genome shotgun (WGS) entry which is preliminary data.</text>
</comment>
<evidence type="ECO:0000313" key="1">
    <source>
        <dbReference type="EMBL" id="MFC5890563.1"/>
    </source>
</evidence>
<gene>
    <name evidence="1" type="ORF">ACFP0N_36985</name>
</gene>
<name>A0ABW1FA60_9ACTN</name>
<dbReference type="Proteomes" id="UP001596067">
    <property type="component" value="Unassembled WGS sequence"/>
</dbReference>
<sequence>MKFFRSKPSAQYDPHLTALTVDQADYLRGLVRQYHADLPQVTVEGDALRAPQGSRPLHNLAELCRRADPREWPRLVEHHFRALDGAVDATPQGSDEILRSAYLRLVADDAFPPAAAASFSYVRPVAAGLLEALALDLPEAVRMLDDPFVAEVGLERLRAAGRANLLREPVEYDTARGQAGAVMHIVSGESMFVASKALVLDELARTLTGRELPPEGALFTVPSRHYLVFHPLLDGGAVDAVNDLAAFGLGAYQDNPGPLSPRLYWWYQGTVTSLTVIDDATRSFSVAPPEELMAILRRLHAAGA</sequence>
<protein>
    <submittedName>
        <fullName evidence="1">Uncharacterized protein</fullName>
    </submittedName>
</protein>
<proteinExistence type="predicted"/>
<accession>A0ABW1FA60</accession>
<dbReference type="EMBL" id="JBHSOD010000086">
    <property type="protein sequence ID" value="MFC5890563.1"/>
    <property type="molecule type" value="Genomic_DNA"/>
</dbReference>
<dbReference type="RefSeq" id="WP_313767505.1">
    <property type="nucleotide sequence ID" value="NZ_BAAAVH010000026.1"/>
</dbReference>
<evidence type="ECO:0000313" key="2">
    <source>
        <dbReference type="Proteomes" id="UP001596067"/>
    </source>
</evidence>